<organism evidence="2 3">
    <name type="scientific">Neorhizobium galegae bv. officinalis</name>
    <dbReference type="NCBI Taxonomy" id="323656"/>
    <lineage>
        <taxon>Bacteria</taxon>
        <taxon>Pseudomonadati</taxon>
        <taxon>Pseudomonadota</taxon>
        <taxon>Alphaproteobacteria</taxon>
        <taxon>Hyphomicrobiales</taxon>
        <taxon>Rhizobiaceae</taxon>
        <taxon>Rhizobium/Agrobacterium group</taxon>
        <taxon>Neorhizobium</taxon>
    </lineage>
</organism>
<proteinExistence type="predicted"/>
<reference evidence="2 3" key="1">
    <citation type="submission" date="2014-08" db="EMBL/GenBank/DDBJ databases">
        <authorList>
            <person name="Chen Y.-H."/>
        </authorList>
    </citation>
    <scope>NUCLEOTIDE SEQUENCE [LARGE SCALE GENOMIC DNA]</scope>
</reference>
<dbReference type="EMBL" id="CCRK01000009">
    <property type="protein sequence ID" value="CDZ51127.1"/>
    <property type="molecule type" value="Genomic_DNA"/>
</dbReference>
<dbReference type="Proteomes" id="UP000039660">
    <property type="component" value="Unassembled WGS sequence"/>
</dbReference>
<sequence>MLGIPPDFENDGDKSPARQCGLGKPQGIVQLAWRGVKNISAAQSELFETDGIGNSGLLHGDDITDPEKRRLVRLSRFEVGRQRESKAACCPGVSHQMGTDFRDAVERQATFQGGIHRRYAEWQTGWVVLGFPAFRIGSRVRLFRRGKRRQRFSFQSGDLFAQGKKRLLRRGVLGHGVSSIRTCSLYVLMDSRAARKSQQPNPGNLFLGS</sequence>
<evidence type="ECO:0000313" key="2">
    <source>
        <dbReference type="EMBL" id="CDZ51127.1"/>
    </source>
</evidence>
<evidence type="ECO:0000313" key="3">
    <source>
        <dbReference type="Proteomes" id="UP000039660"/>
    </source>
</evidence>
<feature type="region of interest" description="Disordered" evidence="1">
    <location>
        <begin position="1"/>
        <end position="22"/>
    </location>
</feature>
<protein>
    <submittedName>
        <fullName evidence="2">Uncharacterized protein</fullName>
    </submittedName>
</protein>
<dbReference type="AlphaFoldDB" id="A0A0T7GVG0"/>
<evidence type="ECO:0000256" key="1">
    <source>
        <dbReference type="SAM" id="MobiDB-lite"/>
    </source>
</evidence>
<gene>
    <name evidence="2" type="ORF">NGAL_HAMBI1189_38100</name>
</gene>
<accession>A0A0T7GVG0</accession>
<name>A0A0T7GVG0_NEOGA</name>